<evidence type="ECO:0000256" key="8">
    <source>
        <dbReference type="ARBA" id="ARBA00023278"/>
    </source>
</evidence>
<feature type="transmembrane region" description="Helical" evidence="11">
    <location>
        <begin position="42"/>
        <end position="59"/>
    </location>
</feature>
<organism evidence="13 14">
    <name type="scientific">Citrus x changshan-huyou</name>
    <dbReference type="NCBI Taxonomy" id="2935761"/>
    <lineage>
        <taxon>Eukaryota</taxon>
        <taxon>Viridiplantae</taxon>
        <taxon>Streptophyta</taxon>
        <taxon>Embryophyta</taxon>
        <taxon>Tracheophyta</taxon>
        <taxon>Spermatophyta</taxon>
        <taxon>Magnoliopsida</taxon>
        <taxon>eudicotyledons</taxon>
        <taxon>Gunneridae</taxon>
        <taxon>Pentapetalae</taxon>
        <taxon>rosids</taxon>
        <taxon>malvids</taxon>
        <taxon>Sapindales</taxon>
        <taxon>Rutaceae</taxon>
        <taxon>Aurantioideae</taxon>
        <taxon>Citrus</taxon>
    </lineage>
</organism>
<keyword evidence="3" id="KW-0336">GPI-anchor</keyword>
<keyword evidence="6 11" id="KW-0472">Membrane</keyword>
<dbReference type="Proteomes" id="UP001428341">
    <property type="component" value="Unassembled WGS sequence"/>
</dbReference>
<proteinExistence type="inferred from homology"/>
<sequence length="60" mass="6365">MEAMKVKFFIVALMMMALMAIEKVAAADAEAPAPGPSSDAALFVPTFFASFIALAFGFLF</sequence>
<evidence type="ECO:0000256" key="12">
    <source>
        <dbReference type="SAM" id="SignalP"/>
    </source>
</evidence>
<dbReference type="AlphaFoldDB" id="A0AAP0QZI2"/>
<comment type="subcellular location">
    <subcellularLocation>
        <location evidence="10">Endomembrane system</location>
        <topology evidence="10">Lipid-anchor</topology>
    </subcellularLocation>
    <subcellularLocation>
        <location evidence="1">Membrane</location>
        <topology evidence="1">Lipid-anchor</topology>
        <topology evidence="1">GPI-anchor</topology>
    </subcellularLocation>
</comment>
<dbReference type="InterPro" id="IPR039281">
    <property type="entry name" value="AGP3/12/13/14/21"/>
</dbReference>
<evidence type="ECO:0000256" key="1">
    <source>
        <dbReference type="ARBA" id="ARBA00004589"/>
    </source>
</evidence>
<evidence type="ECO:0000256" key="9">
    <source>
        <dbReference type="ARBA" id="ARBA00023288"/>
    </source>
</evidence>
<reference evidence="13 14" key="1">
    <citation type="submission" date="2024-05" db="EMBL/GenBank/DDBJ databases">
        <title>Haplotype-resolved chromosome-level genome assembly of Huyou (Citrus changshanensis).</title>
        <authorList>
            <person name="Miao C."/>
            <person name="Chen W."/>
            <person name="Wu Y."/>
            <person name="Wang L."/>
            <person name="Zhao S."/>
            <person name="Grierson D."/>
            <person name="Xu C."/>
            <person name="Chen K."/>
        </authorList>
    </citation>
    <scope>NUCLEOTIDE SEQUENCE [LARGE SCALE GENOMIC DNA]</scope>
    <source>
        <strain evidence="13">01-14</strain>
        <tissue evidence="13">Leaf</tissue>
    </source>
</reference>
<protein>
    <recommendedName>
        <fullName evidence="15">Arabinogalactan peptide 14</fullName>
    </recommendedName>
</protein>
<evidence type="ECO:0000256" key="10">
    <source>
        <dbReference type="ARBA" id="ARBA00037868"/>
    </source>
</evidence>
<keyword evidence="11" id="KW-0812">Transmembrane</keyword>
<name>A0AAP0QZI2_9ROSI</name>
<dbReference type="GO" id="GO:0098552">
    <property type="term" value="C:side of membrane"/>
    <property type="evidence" value="ECO:0007669"/>
    <property type="project" value="UniProtKB-KW"/>
</dbReference>
<feature type="chain" id="PRO_5043024804" description="Arabinogalactan peptide 14" evidence="12">
    <location>
        <begin position="27"/>
        <end position="60"/>
    </location>
</feature>
<evidence type="ECO:0000313" key="14">
    <source>
        <dbReference type="Proteomes" id="UP001428341"/>
    </source>
</evidence>
<keyword evidence="8" id="KW-0379">Hydroxylation</keyword>
<dbReference type="PANTHER" id="PTHR34114:SF11">
    <property type="entry name" value="ARABINOGALACTAN PROTEIN 13-RELATED"/>
    <property type="match status" value="1"/>
</dbReference>
<keyword evidence="4 12" id="KW-0732">Signal</keyword>
<evidence type="ECO:0000256" key="11">
    <source>
        <dbReference type="SAM" id="Phobius"/>
    </source>
</evidence>
<dbReference type="EMBL" id="JBCGBO010000002">
    <property type="protein sequence ID" value="KAK9220679.1"/>
    <property type="molecule type" value="Genomic_DNA"/>
</dbReference>
<feature type="signal peptide" evidence="12">
    <location>
        <begin position="1"/>
        <end position="26"/>
    </location>
</feature>
<evidence type="ECO:0000256" key="5">
    <source>
        <dbReference type="ARBA" id="ARBA00022974"/>
    </source>
</evidence>
<dbReference type="GO" id="GO:0012505">
    <property type="term" value="C:endomembrane system"/>
    <property type="evidence" value="ECO:0007669"/>
    <property type="project" value="UniProtKB-SubCell"/>
</dbReference>
<keyword evidence="9" id="KW-0449">Lipoprotein</keyword>
<evidence type="ECO:0000256" key="7">
    <source>
        <dbReference type="ARBA" id="ARBA00023180"/>
    </source>
</evidence>
<evidence type="ECO:0000256" key="3">
    <source>
        <dbReference type="ARBA" id="ARBA00022622"/>
    </source>
</evidence>
<evidence type="ECO:0008006" key="15">
    <source>
        <dbReference type="Google" id="ProtNLM"/>
    </source>
</evidence>
<keyword evidence="14" id="KW-1185">Reference proteome</keyword>
<comment type="caution">
    <text evidence="13">The sequence shown here is derived from an EMBL/GenBank/DDBJ whole genome shotgun (WGS) entry which is preliminary data.</text>
</comment>
<keyword evidence="7" id="KW-0325">Glycoprotein</keyword>
<keyword evidence="5" id="KW-0654">Proteoglycan</keyword>
<comment type="similarity">
    <text evidence="2">Belongs to the AG-peptide AGP family.</text>
</comment>
<dbReference type="PANTHER" id="PTHR34114">
    <property type="entry name" value="ARABINOGALACTAN PEPTIDE 1"/>
    <property type="match status" value="1"/>
</dbReference>
<evidence type="ECO:0000313" key="13">
    <source>
        <dbReference type="EMBL" id="KAK9220679.1"/>
    </source>
</evidence>
<accession>A0AAP0QZI2</accession>
<evidence type="ECO:0000256" key="6">
    <source>
        <dbReference type="ARBA" id="ARBA00023136"/>
    </source>
</evidence>
<gene>
    <name evidence="13" type="ORF">WN944_009102</name>
</gene>
<keyword evidence="11" id="KW-1133">Transmembrane helix</keyword>
<evidence type="ECO:0000256" key="4">
    <source>
        <dbReference type="ARBA" id="ARBA00022729"/>
    </source>
</evidence>
<evidence type="ECO:0000256" key="2">
    <source>
        <dbReference type="ARBA" id="ARBA00005835"/>
    </source>
</evidence>